<evidence type="ECO:0000313" key="3">
    <source>
        <dbReference type="Proteomes" id="UP001150217"/>
    </source>
</evidence>
<evidence type="ECO:0000313" key="2">
    <source>
        <dbReference type="EMBL" id="KAJ4464604.1"/>
    </source>
</evidence>
<feature type="region of interest" description="Disordered" evidence="1">
    <location>
        <begin position="103"/>
        <end position="136"/>
    </location>
</feature>
<evidence type="ECO:0000256" key="1">
    <source>
        <dbReference type="SAM" id="MobiDB-lite"/>
    </source>
</evidence>
<accession>A0ABQ8UX92</accession>
<keyword evidence="3" id="KW-1185">Reference proteome</keyword>
<proteinExistence type="predicted"/>
<sequence>MDAQPHFTRAQARAAHPEDDDPASRQLSLHQSILGPLQLWLTETQPRLSVMVLPTSPLHLRPPKLSCLSNRLGCFPARMDPVNSDDEWFGVAASALYEPNDAYATSGEEGSGRHIHSRPCSTFSSPGDNDFHHLPPPVELSPSVALEDFVELPARLASTVPVLSGIPPLLQSRNFPTLPGACNQLRRSMSTVEPLVPKEAVLTSLPGGLALMPGLANPLLAQTLELIFVVPLAPFLQSLIMRQLGSTAPPSGRAVTVIAHPMTHTPCILCREISSSVPAAMLNQVNPLVISALQTGWPTFISLNYFSRRMSEVGESSVSAAGETWDVDDASQVKFKTKRLKELSFETISRRDWDSIAKTMPRVLNNYFIPPARFLRSL</sequence>
<dbReference type="Proteomes" id="UP001150217">
    <property type="component" value="Unassembled WGS sequence"/>
</dbReference>
<organism evidence="2 3">
    <name type="scientific">Lentinula lateritia</name>
    <dbReference type="NCBI Taxonomy" id="40482"/>
    <lineage>
        <taxon>Eukaryota</taxon>
        <taxon>Fungi</taxon>
        <taxon>Dikarya</taxon>
        <taxon>Basidiomycota</taxon>
        <taxon>Agaricomycotina</taxon>
        <taxon>Agaricomycetes</taxon>
        <taxon>Agaricomycetidae</taxon>
        <taxon>Agaricales</taxon>
        <taxon>Marasmiineae</taxon>
        <taxon>Omphalotaceae</taxon>
        <taxon>Lentinula</taxon>
    </lineage>
</organism>
<feature type="region of interest" description="Disordered" evidence="1">
    <location>
        <begin position="1"/>
        <end position="26"/>
    </location>
</feature>
<dbReference type="EMBL" id="JANVFT010000137">
    <property type="protein sequence ID" value="KAJ4464604.1"/>
    <property type="molecule type" value="Genomic_DNA"/>
</dbReference>
<gene>
    <name evidence="2" type="ORF">C8R41DRAFT_872067</name>
</gene>
<comment type="caution">
    <text evidence="2">The sequence shown here is derived from an EMBL/GenBank/DDBJ whole genome shotgun (WGS) entry which is preliminary data.</text>
</comment>
<protein>
    <submittedName>
        <fullName evidence="2">Uncharacterized protein</fullName>
    </submittedName>
</protein>
<name>A0ABQ8UX92_9AGAR</name>
<reference evidence="2" key="1">
    <citation type="submission" date="2022-08" db="EMBL/GenBank/DDBJ databases">
        <title>A Global Phylogenomic Analysis of the Shiitake Genus Lentinula.</title>
        <authorList>
            <consortium name="DOE Joint Genome Institute"/>
            <person name="Sierra-Patev S."/>
            <person name="Min B."/>
            <person name="Naranjo-Ortiz M."/>
            <person name="Looney B."/>
            <person name="Konkel Z."/>
            <person name="Slot J.C."/>
            <person name="Sakamoto Y."/>
            <person name="Steenwyk J.L."/>
            <person name="Rokas A."/>
            <person name="Carro J."/>
            <person name="Camarero S."/>
            <person name="Ferreira P."/>
            <person name="Molpeceres G."/>
            <person name="Ruiz-Duenas F.J."/>
            <person name="Serrano A."/>
            <person name="Henrissat B."/>
            <person name="Drula E."/>
            <person name="Hughes K.W."/>
            <person name="Mata J.L."/>
            <person name="Ishikawa N.K."/>
            <person name="Vargas-Isla R."/>
            <person name="Ushijima S."/>
            <person name="Smith C.A."/>
            <person name="Ahrendt S."/>
            <person name="Andreopoulos W."/>
            <person name="He G."/>
            <person name="Labutti K."/>
            <person name="Lipzen A."/>
            <person name="Ng V."/>
            <person name="Riley R."/>
            <person name="Sandor L."/>
            <person name="Barry K."/>
            <person name="Martinez A.T."/>
            <person name="Xiao Y."/>
            <person name="Gibbons J.G."/>
            <person name="Terashima K."/>
            <person name="Grigoriev I.V."/>
            <person name="Hibbett D.S."/>
        </authorList>
    </citation>
    <scope>NUCLEOTIDE SEQUENCE</scope>
    <source>
        <strain evidence="2">RHP3577 ss4</strain>
    </source>
</reference>